<protein>
    <submittedName>
        <fullName evidence="2">Uncharacterized protein</fullName>
    </submittedName>
</protein>
<feature type="transmembrane region" description="Helical" evidence="1">
    <location>
        <begin position="6"/>
        <end position="29"/>
    </location>
</feature>
<dbReference type="EMBL" id="RBLG01000001">
    <property type="protein sequence ID" value="RKS55573.1"/>
    <property type="molecule type" value="Genomic_DNA"/>
</dbReference>
<name>A0A495PYP0_9FLAO</name>
<evidence type="ECO:0000313" key="2">
    <source>
        <dbReference type="EMBL" id="RKS55573.1"/>
    </source>
</evidence>
<reference evidence="2 3" key="1">
    <citation type="submission" date="2018-10" db="EMBL/GenBank/DDBJ databases">
        <title>Genomic Encyclopedia of Archaeal and Bacterial Type Strains, Phase II (KMG-II): from individual species to whole genera.</title>
        <authorList>
            <person name="Goeker M."/>
        </authorList>
    </citation>
    <scope>NUCLEOTIDE SEQUENCE [LARGE SCALE GENOMIC DNA]</scope>
    <source>
        <strain evidence="2 3">DSM 19839</strain>
    </source>
</reference>
<keyword evidence="1" id="KW-0812">Transmembrane</keyword>
<accession>A0A495PYP0</accession>
<feature type="transmembrane region" description="Helical" evidence="1">
    <location>
        <begin position="81"/>
        <end position="102"/>
    </location>
</feature>
<organism evidence="2 3">
    <name type="scientific">Gillisia mitskevichiae</name>
    <dbReference type="NCBI Taxonomy" id="270921"/>
    <lineage>
        <taxon>Bacteria</taxon>
        <taxon>Pseudomonadati</taxon>
        <taxon>Bacteroidota</taxon>
        <taxon>Flavobacteriia</taxon>
        <taxon>Flavobacteriales</taxon>
        <taxon>Flavobacteriaceae</taxon>
        <taxon>Gillisia</taxon>
    </lineage>
</organism>
<evidence type="ECO:0000256" key="1">
    <source>
        <dbReference type="SAM" id="Phobius"/>
    </source>
</evidence>
<gene>
    <name evidence="2" type="ORF">BC962_0538</name>
</gene>
<proteinExistence type="predicted"/>
<dbReference type="RefSeq" id="WP_121344376.1">
    <property type="nucleotide sequence ID" value="NZ_RBLG01000001.1"/>
</dbReference>
<keyword evidence="1" id="KW-1133">Transmembrane helix</keyword>
<keyword evidence="1" id="KW-0472">Membrane</keyword>
<dbReference type="Proteomes" id="UP000276282">
    <property type="component" value="Unassembled WGS sequence"/>
</dbReference>
<keyword evidence="3" id="KW-1185">Reference proteome</keyword>
<evidence type="ECO:0000313" key="3">
    <source>
        <dbReference type="Proteomes" id="UP000276282"/>
    </source>
</evidence>
<dbReference type="OrthoDB" id="1163174at2"/>
<sequence length="103" mass="11815">MDAYNDYTAIFLLLSPLFFYIVAVSFRLLDNSALLFLQKEILVDSSNVSLGAIKSQIDSSGDYQFKSKLKRALLYRKLHRVFIILMIASLPVTVVTYFTLFYS</sequence>
<comment type="caution">
    <text evidence="2">The sequence shown here is derived from an EMBL/GenBank/DDBJ whole genome shotgun (WGS) entry which is preliminary data.</text>
</comment>
<dbReference type="AlphaFoldDB" id="A0A495PYP0"/>